<gene>
    <name evidence="2" type="ORF">LEP1GSC081_3139</name>
</gene>
<sequence length="65" mass="7262">MGVKRHILTDGNGIPLAITLSGANVHDKHNVKETLNSILIFSGRRKKNQNISVLIKDMTLKIRKN</sequence>
<dbReference type="Pfam" id="PF01609">
    <property type="entry name" value="DDE_Tnp_1"/>
    <property type="match status" value="1"/>
</dbReference>
<dbReference type="GO" id="GO:0003677">
    <property type="term" value="F:DNA binding"/>
    <property type="evidence" value="ECO:0007669"/>
    <property type="project" value="InterPro"/>
</dbReference>
<comment type="caution">
    <text evidence="2">The sequence shown here is derived from an EMBL/GenBank/DDBJ whole genome shotgun (WGS) entry which is preliminary data.</text>
</comment>
<accession>A0A0E2AY46</accession>
<dbReference type="GO" id="GO:0006313">
    <property type="term" value="P:DNA transposition"/>
    <property type="evidence" value="ECO:0007669"/>
    <property type="project" value="InterPro"/>
</dbReference>
<evidence type="ECO:0000259" key="1">
    <source>
        <dbReference type="Pfam" id="PF01609"/>
    </source>
</evidence>
<evidence type="ECO:0000313" key="3">
    <source>
        <dbReference type="Proteomes" id="UP000006253"/>
    </source>
</evidence>
<dbReference type="AlphaFoldDB" id="A0A0E2AY46"/>
<name>A0A0E2AY46_9LEPT</name>
<reference evidence="2 3" key="1">
    <citation type="submission" date="2012-10" db="EMBL/GenBank/DDBJ databases">
        <authorList>
            <person name="Harkins D.M."/>
            <person name="Durkin A.S."/>
            <person name="Brinkac L.M."/>
            <person name="Selengut J.D."/>
            <person name="Sanka R."/>
            <person name="DePew J."/>
            <person name="Purushe J."/>
            <person name="Peacock S.J."/>
            <person name="Thaipadungpanit J."/>
            <person name="Wuthiekanun V.W."/>
            <person name="Day N.P."/>
            <person name="Vinetz J.M."/>
            <person name="Sutton G.G."/>
            <person name="Nelson W.C."/>
            <person name="Fouts D.E."/>
        </authorList>
    </citation>
    <scope>NUCLEOTIDE SEQUENCE [LARGE SCALE GENOMIC DNA]</scope>
    <source>
        <strain evidence="2 3">H1</strain>
    </source>
</reference>
<dbReference type="EMBL" id="AHMY02000067">
    <property type="protein sequence ID" value="EKO13847.1"/>
    <property type="molecule type" value="Genomic_DNA"/>
</dbReference>
<dbReference type="Proteomes" id="UP000006253">
    <property type="component" value="Unassembled WGS sequence"/>
</dbReference>
<organism evidence="2 3">
    <name type="scientific">Leptospira kirschneri str. H1</name>
    <dbReference type="NCBI Taxonomy" id="1049966"/>
    <lineage>
        <taxon>Bacteria</taxon>
        <taxon>Pseudomonadati</taxon>
        <taxon>Spirochaetota</taxon>
        <taxon>Spirochaetia</taxon>
        <taxon>Leptospirales</taxon>
        <taxon>Leptospiraceae</taxon>
        <taxon>Leptospira</taxon>
    </lineage>
</organism>
<dbReference type="GO" id="GO:0004803">
    <property type="term" value="F:transposase activity"/>
    <property type="evidence" value="ECO:0007669"/>
    <property type="project" value="InterPro"/>
</dbReference>
<feature type="domain" description="Transposase IS4-like" evidence="1">
    <location>
        <begin position="2"/>
        <end position="39"/>
    </location>
</feature>
<proteinExistence type="predicted"/>
<dbReference type="InterPro" id="IPR002559">
    <property type="entry name" value="Transposase_11"/>
</dbReference>
<protein>
    <recommendedName>
        <fullName evidence="1">Transposase IS4-like domain-containing protein</fullName>
    </recommendedName>
</protein>
<evidence type="ECO:0000313" key="2">
    <source>
        <dbReference type="EMBL" id="EKO13847.1"/>
    </source>
</evidence>